<dbReference type="PANTHER" id="PTHR43671:SF13">
    <property type="entry name" value="SERINE_THREONINE-PROTEIN KINASE NEK2"/>
    <property type="match status" value="1"/>
</dbReference>
<keyword evidence="14" id="KW-0812">Transmembrane</keyword>
<keyword evidence="14" id="KW-1133">Transmembrane helix</keyword>
<dbReference type="InterPro" id="IPR017441">
    <property type="entry name" value="Protein_kinase_ATP_BS"/>
</dbReference>
<dbReference type="EMBL" id="JALKFT010000017">
    <property type="protein sequence ID" value="MCK9877422.1"/>
    <property type="molecule type" value="Genomic_DNA"/>
</dbReference>
<dbReference type="InterPro" id="IPR000719">
    <property type="entry name" value="Prot_kinase_dom"/>
</dbReference>
<proteinExistence type="inferred from homology"/>
<keyword evidence="6 12" id="KW-0547">Nucleotide-binding</keyword>
<keyword evidence="10" id="KW-0564">Palmitate</keyword>
<evidence type="ECO:0000256" key="10">
    <source>
        <dbReference type="ARBA" id="ARBA00023139"/>
    </source>
</evidence>
<sequence length="619" mass="63248">MLTPLTSDDPQRIGPYRLANRIGAGGMGVVYLGFGADGGPAAVKVPTGGLADDPEFRARFRQEVAAARRVRGSTVAAVLDANLTGERPWMATEYVEGRSLADAVATRGPLDERLVQGLAIGLADALVAIHEAGVVHRDLKPANILMAWDGPKVIDFGIARASDSTSHTRTGMLIGTLVWMAPEQLRGERADAAADIFAWGACVAFAAAGRPPFRGERAEAIGMQILTAEPDLTGLPAALAGPVRDALAKEPAARPSAADLLARLLGRDLRSAAASDEASETALAQIWSLPPTPPQGPPPTDFSARTRRAPDTPRRAAAGYGTAGYGAGGQGPAGRDASGYRGGGQGAAGHDSGRYGADGYGADGYGAAYNHGAQNHGAQNHGPQSYGSQSYGPSSGGDGGRSGGGRGAIIAGVLLAVVLLGGGIAAAVALTGDHGGRDTPVTTSSSVDATASTTPTSSTPTAPATTSATTTTPSTSPTPSQTPTSTPSATPKVLSTDEAAQIIRGKGYDPDLSTYQEDRRLNVVIGTGGSAGGNPQQFAFVFADGEYRGTDTSAPSAHIALVRQPNNYRVTLRYATFDPQDQPNAPSGHADVRFEWTGTAFTALDTIPPNDPNATGSRR</sequence>
<dbReference type="InterPro" id="IPR011009">
    <property type="entry name" value="Kinase-like_dom_sf"/>
</dbReference>
<evidence type="ECO:0000256" key="4">
    <source>
        <dbReference type="ARBA" id="ARBA00022679"/>
    </source>
</evidence>
<evidence type="ECO:0000256" key="1">
    <source>
        <dbReference type="ARBA" id="ARBA00010886"/>
    </source>
</evidence>
<gene>
    <name evidence="16" type="ORF">MXD59_16870</name>
</gene>
<feature type="compositionally biased region" description="Gly residues" evidence="13">
    <location>
        <begin position="321"/>
        <end position="332"/>
    </location>
</feature>
<evidence type="ECO:0000313" key="16">
    <source>
        <dbReference type="EMBL" id="MCK9877422.1"/>
    </source>
</evidence>
<dbReference type="Gene3D" id="3.30.200.20">
    <property type="entry name" value="Phosphorylase Kinase, domain 1"/>
    <property type="match status" value="1"/>
</dbReference>
<dbReference type="RefSeq" id="WP_248825674.1">
    <property type="nucleotide sequence ID" value="NZ_JALKFT010000017.1"/>
</dbReference>
<organism evidence="16 17">
    <name type="scientific">Frankia umida</name>
    <dbReference type="NCBI Taxonomy" id="573489"/>
    <lineage>
        <taxon>Bacteria</taxon>
        <taxon>Bacillati</taxon>
        <taxon>Actinomycetota</taxon>
        <taxon>Actinomycetes</taxon>
        <taxon>Frankiales</taxon>
        <taxon>Frankiaceae</taxon>
        <taxon>Frankia</taxon>
    </lineage>
</organism>
<dbReference type="InterPro" id="IPR008271">
    <property type="entry name" value="Ser/Thr_kinase_AS"/>
</dbReference>
<feature type="binding site" evidence="12">
    <location>
        <position position="44"/>
    </location>
    <ligand>
        <name>ATP</name>
        <dbReference type="ChEBI" id="CHEBI:30616"/>
    </ligand>
</feature>
<evidence type="ECO:0000256" key="13">
    <source>
        <dbReference type="SAM" id="MobiDB-lite"/>
    </source>
</evidence>
<evidence type="ECO:0000259" key="15">
    <source>
        <dbReference type="PROSITE" id="PS50011"/>
    </source>
</evidence>
<dbReference type="PANTHER" id="PTHR43671">
    <property type="entry name" value="SERINE/THREONINE-PROTEIN KINASE NEK"/>
    <property type="match status" value="1"/>
</dbReference>
<protein>
    <recommendedName>
        <fullName evidence="2">non-specific serine/threonine protein kinase</fullName>
        <ecNumber evidence="2">2.7.11.1</ecNumber>
    </recommendedName>
</protein>
<feature type="region of interest" description="Disordered" evidence="13">
    <location>
        <begin position="431"/>
        <end position="495"/>
    </location>
</feature>
<feature type="compositionally biased region" description="Low complexity" evidence="13">
    <location>
        <begin position="439"/>
        <end position="491"/>
    </location>
</feature>
<dbReference type="CDD" id="cd14014">
    <property type="entry name" value="STKc_PknB_like"/>
    <property type="match status" value="1"/>
</dbReference>
<comment type="caution">
    <text evidence="16">The sequence shown here is derived from an EMBL/GenBank/DDBJ whole genome shotgun (WGS) entry which is preliminary data.</text>
</comment>
<feature type="compositionally biased region" description="Low complexity" evidence="13">
    <location>
        <begin position="382"/>
        <end position="393"/>
    </location>
</feature>
<keyword evidence="9 14" id="KW-0472">Membrane</keyword>
<dbReference type="Pfam" id="PF14041">
    <property type="entry name" value="Lipoprotein_21"/>
    <property type="match status" value="1"/>
</dbReference>
<comment type="similarity">
    <text evidence="1">Belongs to the protein kinase superfamily. NEK Ser/Thr protein kinase family. NIMA subfamily.</text>
</comment>
<evidence type="ECO:0000256" key="2">
    <source>
        <dbReference type="ARBA" id="ARBA00012513"/>
    </source>
</evidence>
<evidence type="ECO:0000256" key="7">
    <source>
        <dbReference type="ARBA" id="ARBA00022777"/>
    </source>
</evidence>
<evidence type="ECO:0000313" key="17">
    <source>
        <dbReference type="Proteomes" id="UP001201873"/>
    </source>
</evidence>
<accession>A0ABT0K1R1</accession>
<keyword evidence="5" id="KW-0732">Signal</keyword>
<dbReference type="InterPro" id="IPR050660">
    <property type="entry name" value="NEK_Ser/Thr_kinase"/>
</dbReference>
<dbReference type="InterPro" id="IPR025971">
    <property type="entry name" value="LppP/LprE"/>
</dbReference>
<keyword evidence="3" id="KW-1003">Cell membrane</keyword>
<feature type="domain" description="Protein kinase" evidence="15">
    <location>
        <begin position="16"/>
        <end position="265"/>
    </location>
</feature>
<keyword evidence="11 16" id="KW-0449">Lipoprotein</keyword>
<dbReference type="SMART" id="SM00220">
    <property type="entry name" value="S_TKc"/>
    <property type="match status" value="1"/>
</dbReference>
<feature type="transmembrane region" description="Helical" evidence="14">
    <location>
        <begin position="408"/>
        <end position="430"/>
    </location>
</feature>
<evidence type="ECO:0000256" key="14">
    <source>
        <dbReference type="SAM" id="Phobius"/>
    </source>
</evidence>
<dbReference type="Pfam" id="PF00069">
    <property type="entry name" value="Pkinase"/>
    <property type="match status" value="1"/>
</dbReference>
<dbReference type="Gene3D" id="1.10.510.10">
    <property type="entry name" value="Transferase(Phosphotransferase) domain 1"/>
    <property type="match status" value="1"/>
</dbReference>
<keyword evidence="17" id="KW-1185">Reference proteome</keyword>
<evidence type="ECO:0000256" key="5">
    <source>
        <dbReference type="ARBA" id="ARBA00022729"/>
    </source>
</evidence>
<dbReference type="SUPFAM" id="SSF56112">
    <property type="entry name" value="Protein kinase-like (PK-like)"/>
    <property type="match status" value="1"/>
</dbReference>
<keyword evidence="4" id="KW-0808">Transferase</keyword>
<dbReference type="Proteomes" id="UP001201873">
    <property type="component" value="Unassembled WGS sequence"/>
</dbReference>
<feature type="region of interest" description="Disordered" evidence="13">
    <location>
        <begin position="371"/>
        <end position="402"/>
    </location>
</feature>
<evidence type="ECO:0000256" key="11">
    <source>
        <dbReference type="ARBA" id="ARBA00023288"/>
    </source>
</evidence>
<dbReference type="PROSITE" id="PS00108">
    <property type="entry name" value="PROTEIN_KINASE_ST"/>
    <property type="match status" value="1"/>
</dbReference>
<dbReference type="PROSITE" id="PS00107">
    <property type="entry name" value="PROTEIN_KINASE_ATP"/>
    <property type="match status" value="1"/>
</dbReference>
<evidence type="ECO:0000256" key="9">
    <source>
        <dbReference type="ARBA" id="ARBA00023136"/>
    </source>
</evidence>
<keyword evidence="7" id="KW-0418">Kinase</keyword>
<evidence type="ECO:0000256" key="12">
    <source>
        <dbReference type="PROSITE-ProRule" id="PRU10141"/>
    </source>
</evidence>
<dbReference type="EC" id="2.7.11.1" evidence="2"/>
<feature type="region of interest" description="Disordered" evidence="13">
    <location>
        <begin position="287"/>
        <end position="352"/>
    </location>
</feature>
<feature type="compositionally biased region" description="Pro residues" evidence="13">
    <location>
        <begin position="290"/>
        <end position="300"/>
    </location>
</feature>
<evidence type="ECO:0000256" key="3">
    <source>
        <dbReference type="ARBA" id="ARBA00022475"/>
    </source>
</evidence>
<keyword evidence="8 12" id="KW-0067">ATP-binding</keyword>
<evidence type="ECO:0000256" key="6">
    <source>
        <dbReference type="ARBA" id="ARBA00022741"/>
    </source>
</evidence>
<dbReference type="PROSITE" id="PS50011">
    <property type="entry name" value="PROTEIN_KINASE_DOM"/>
    <property type="match status" value="1"/>
</dbReference>
<evidence type="ECO:0000256" key="8">
    <source>
        <dbReference type="ARBA" id="ARBA00022840"/>
    </source>
</evidence>
<name>A0ABT0K1R1_9ACTN</name>
<reference evidence="16 17" key="1">
    <citation type="submission" date="2022-04" db="EMBL/GenBank/DDBJ databases">
        <title>Genome diversity in the genus Frankia.</title>
        <authorList>
            <person name="Carlos-Shanley C."/>
            <person name="Hahn D."/>
        </authorList>
    </citation>
    <scope>NUCLEOTIDE SEQUENCE [LARGE SCALE GENOMIC DNA]</scope>
    <source>
        <strain evidence="16 17">Ag45/Mut15</strain>
    </source>
</reference>